<proteinExistence type="predicted"/>
<comment type="caution">
    <text evidence="2">The sequence shown here is derived from an EMBL/GenBank/DDBJ whole genome shotgun (WGS) entry which is preliminary data.</text>
</comment>
<gene>
    <name evidence="2" type="ORF">EVAR_19471_1</name>
</gene>
<evidence type="ECO:0000313" key="2">
    <source>
        <dbReference type="EMBL" id="GBP35251.1"/>
    </source>
</evidence>
<keyword evidence="3" id="KW-1185">Reference proteome</keyword>
<reference evidence="2 3" key="1">
    <citation type="journal article" date="2019" name="Commun. Biol.">
        <title>The bagworm genome reveals a unique fibroin gene that provides high tensile strength.</title>
        <authorList>
            <person name="Kono N."/>
            <person name="Nakamura H."/>
            <person name="Ohtoshi R."/>
            <person name="Tomita M."/>
            <person name="Numata K."/>
            <person name="Arakawa K."/>
        </authorList>
    </citation>
    <scope>NUCLEOTIDE SEQUENCE [LARGE SCALE GENOMIC DNA]</scope>
</reference>
<organism evidence="2 3">
    <name type="scientific">Eumeta variegata</name>
    <name type="common">Bagworm moth</name>
    <name type="synonym">Eumeta japonica</name>
    <dbReference type="NCBI Taxonomy" id="151549"/>
    <lineage>
        <taxon>Eukaryota</taxon>
        <taxon>Metazoa</taxon>
        <taxon>Ecdysozoa</taxon>
        <taxon>Arthropoda</taxon>
        <taxon>Hexapoda</taxon>
        <taxon>Insecta</taxon>
        <taxon>Pterygota</taxon>
        <taxon>Neoptera</taxon>
        <taxon>Endopterygota</taxon>
        <taxon>Lepidoptera</taxon>
        <taxon>Glossata</taxon>
        <taxon>Ditrysia</taxon>
        <taxon>Tineoidea</taxon>
        <taxon>Psychidae</taxon>
        <taxon>Oiketicinae</taxon>
        <taxon>Eumeta</taxon>
    </lineage>
</organism>
<dbReference type="EMBL" id="BGZK01000301">
    <property type="protein sequence ID" value="GBP35251.1"/>
    <property type="molecule type" value="Genomic_DNA"/>
</dbReference>
<sequence length="199" mass="22201">MFQRYRTGRTLNSAHPLELLGTHKNQKAFRPLPPRHHGVGLIKENVIVIHSAMFRAVTDSTRLPPAHRPTNDSAKRALLLGLNDDRSQLCGPYTGRYDRTPTAESGSKQSPGSKSRAGLGSESRARPVYKAYIKNEGIYSLTATKMSQLDCSVRCHTLPEYRRKIIASAVTFRPVSESSDDPFPNYHPIHLLIVSLPFP</sequence>
<feature type="region of interest" description="Disordered" evidence="1">
    <location>
        <begin position="90"/>
        <end position="122"/>
    </location>
</feature>
<evidence type="ECO:0000313" key="3">
    <source>
        <dbReference type="Proteomes" id="UP000299102"/>
    </source>
</evidence>
<evidence type="ECO:0000256" key="1">
    <source>
        <dbReference type="SAM" id="MobiDB-lite"/>
    </source>
</evidence>
<protein>
    <submittedName>
        <fullName evidence="2">Uncharacterized protein</fullName>
    </submittedName>
</protein>
<dbReference type="Proteomes" id="UP000299102">
    <property type="component" value="Unassembled WGS sequence"/>
</dbReference>
<accession>A0A4C1V8R3</accession>
<feature type="compositionally biased region" description="Polar residues" evidence="1">
    <location>
        <begin position="102"/>
        <end position="113"/>
    </location>
</feature>
<dbReference type="AlphaFoldDB" id="A0A4C1V8R3"/>
<name>A0A4C1V8R3_EUMVA</name>